<feature type="compositionally biased region" description="Low complexity" evidence="1">
    <location>
        <begin position="101"/>
        <end position="112"/>
    </location>
</feature>
<organism evidence="2 3">
    <name type="scientific">Trichonephila inaurata madagascariensis</name>
    <dbReference type="NCBI Taxonomy" id="2747483"/>
    <lineage>
        <taxon>Eukaryota</taxon>
        <taxon>Metazoa</taxon>
        <taxon>Ecdysozoa</taxon>
        <taxon>Arthropoda</taxon>
        <taxon>Chelicerata</taxon>
        <taxon>Arachnida</taxon>
        <taxon>Araneae</taxon>
        <taxon>Araneomorphae</taxon>
        <taxon>Entelegynae</taxon>
        <taxon>Araneoidea</taxon>
        <taxon>Nephilidae</taxon>
        <taxon>Trichonephila</taxon>
        <taxon>Trichonephila inaurata</taxon>
    </lineage>
</organism>
<evidence type="ECO:0000256" key="1">
    <source>
        <dbReference type="SAM" id="MobiDB-lite"/>
    </source>
</evidence>
<feature type="region of interest" description="Disordered" evidence="1">
    <location>
        <begin position="149"/>
        <end position="171"/>
    </location>
</feature>
<feature type="region of interest" description="Disordered" evidence="1">
    <location>
        <begin position="195"/>
        <end position="222"/>
    </location>
</feature>
<evidence type="ECO:0000313" key="3">
    <source>
        <dbReference type="Proteomes" id="UP000886998"/>
    </source>
</evidence>
<comment type="caution">
    <text evidence="2">The sequence shown here is derived from an EMBL/GenBank/DDBJ whole genome shotgun (WGS) entry which is preliminary data.</text>
</comment>
<dbReference type="EMBL" id="BMAV01012040">
    <property type="protein sequence ID" value="GFY58364.1"/>
    <property type="molecule type" value="Genomic_DNA"/>
</dbReference>
<feature type="region of interest" description="Disordered" evidence="1">
    <location>
        <begin position="59"/>
        <end position="130"/>
    </location>
</feature>
<gene>
    <name evidence="2" type="primary">NCL1_33996</name>
    <name evidence="2" type="ORF">TNIN_136881</name>
</gene>
<proteinExistence type="predicted"/>
<protein>
    <submittedName>
        <fullName evidence="2">Uncharacterized protein</fullName>
    </submittedName>
</protein>
<feature type="compositionally biased region" description="Basic and acidic residues" evidence="1">
    <location>
        <begin position="113"/>
        <end position="122"/>
    </location>
</feature>
<sequence length="320" mass="35443">MRLSVMKHAEQQRFQRVSEGLPSCDGDGGCRVHRLCARASPAQRRPRGDGIRPVPVWSVPPALLSTKPSTETGEGGHPRQRLSVRCHAGGGRRRPPGRGGRVSSLRPGPSSGDQRECRRDQECGGVPQEPPEIGLCIDRLMLRSRRRSLPRGNAHLSPHPLRKDEGGSGTPRAGGWRCVLAAGHSLRRVAPYEAGPAGQRSHSACPLRGADQSVSRGVPEDFPACTRRSEGFSFRPRSQRGHEGDCLQRWRRDDEYDKDAGGQEDSAICELMSNKPGQWRRQGPTGLRRFLRQNQEARLPVQHLTGRWYQRVSHRSAADV</sequence>
<reference evidence="2" key="1">
    <citation type="submission" date="2020-08" db="EMBL/GenBank/DDBJ databases">
        <title>Multicomponent nature underlies the extraordinary mechanical properties of spider dragline silk.</title>
        <authorList>
            <person name="Kono N."/>
            <person name="Nakamura H."/>
            <person name="Mori M."/>
            <person name="Yoshida Y."/>
            <person name="Ohtoshi R."/>
            <person name="Malay A.D."/>
            <person name="Moran D.A.P."/>
            <person name="Tomita M."/>
            <person name="Numata K."/>
            <person name="Arakawa K."/>
        </authorList>
    </citation>
    <scope>NUCLEOTIDE SEQUENCE</scope>
</reference>
<name>A0A8X6XTG7_9ARAC</name>
<dbReference type="AlphaFoldDB" id="A0A8X6XTG7"/>
<evidence type="ECO:0000313" key="2">
    <source>
        <dbReference type="EMBL" id="GFY58364.1"/>
    </source>
</evidence>
<feature type="compositionally biased region" description="Basic residues" evidence="1">
    <location>
        <begin position="78"/>
        <end position="96"/>
    </location>
</feature>
<keyword evidence="3" id="KW-1185">Reference proteome</keyword>
<dbReference type="Proteomes" id="UP000886998">
    <property type="component" value="Unassembled WGS sequence"/>
</dbReference>
<accession>A0A8X6XTG7</accession>